<dbReference type="Pfam" id="PF06674">
    <property type="entry name" value="DUF1176"/>
    <property type="match status" value="1"/>
</dbReference>
<comment type="caution">
    <text evidence="2">The sequence shown here is derived from an EMBL/GenBank/DDBJ whole genome shotgun (WGS) entry which is preliminary data.</text>
</comment>
<evidence type="ECO:0000256" key="1">
    <source>
        <dbReference type="SAM" id="MobiDB-lite"/>
    </source>
</evidence>
<organism evidence="2 3">
    <name type="scientific">Fuscovulum blasticum DSM 2131</name>
    <dbReference type="NCBI Taxonomy" id="1188250"/>
    <lineage>
        <taxon>Bacteria</taxon>
        <taxon>Pseudomonadati</taxon>
        <taxon>Pseudomonadota</taxon>
        <taxon>Alphaproteobacteria</taxon>
        <taxon>Rhodobacterales</taxon>
        <taxon>Paracoccaceae</taxon>
        <taxon>Pseudogemmobacter</taxon>
    </lineage>
</organism>
<keyword evidence="3" id="KW-1185">Reference proteome</keyword>
<sequence>MPKSWPRLETDGIGLPGRPWQHDRNFQCRPEVAMMRFALSLLLLVPVTPAWADADDDAAVEVFRGAFGQSCTSFAEDGSPIRPARRHDVKMPVTWGEPEQVILWQFRCDQGAYNSVDVFLLKTEYDGIRPVALARPEIKAEYVDPEDSESAVKAITVIGWGADATAINAGFDPATGMLTTHALWRGLGDAYSDGTWVLKNGGFVLVRYEVDASYDGEIAPQLKLAFP</sequence>
<evidence type="ECO:0000313" key="2">
    <source>
        <dbReference type="EMBL" id="PTE15707.1"/>
    </source>
</evidence>
<dbReference type="EMBL" id="PZKE01000003">
    <property type="protein sequence ID" value="PTE15707.1"/>
    <property type="molecule type" value="Genomic_DNA"/>
</dbReference>
<name>A0A2T4JD00_FUSBL</name>
<proteinExistence type="predicted"/>
<dbReference type="Proteomes" id="UP000241362">
    <property type="component" value="Unassembled WGS sequence"/>
</dbReference>
<feature type="region of interest" description="Disordered" evidence="1">
    <location>
        <begin position="1"/>
        <end position="20"/>
    </location>
</feature>
<protein>
    <recommendedName>
        <fullName evidence="4">DUF1176 domain-containing protein</fullName>
    </recommendedName>
</protein>
<evidence type="ECO:0008006" key="4">
    <source>
        <dbReference type="Google" id="ProtNLM"/>
    </source>
</evidence>
<feature type="compositionally biased region" description="Basic and acidic residues" evidence="1">
    <location>
        <begin position="1"/>
        <end position="10"/>
    </location>
</feature>
<evidence type="ECO:0000313" key="3">
    <source>
        <dbReference type="Proteomes" id="UP000241362"/>
    </source>
</evidence>
<accession>A0A2T4JD00</accession>
<dbReference type="AlphaFoldDB" id="A0A2T4JD00"/>
<dbReference type="InterPro" id="IPR009560">
    <property type="entry name" value="DUF1176"/>
</dbReference>
<gene>
    <name evidence="2" type="ORF">C5F44_04915</name>
</gene>
<reference evidence="2 3" key="1">
    <citation type="submission" date="2018-03" db="EMBL/GenBank/DDBJ databases">
        <title>Rhodobacter blasticus.</title>
        <authorList>
            <person name="Meyer T.E."/>
            <person name="Miller S."/>
            <person name="Lodha T."/>
            <person name="Gandham S."/>
            <person name="Chintalapati S."/>
            <person name="Chintalapati V.R."/>
        </authorList>
    </citation>
    <scope>NUCLEOTIDE SEQUENCE [LARGE SCALE GENOMIC DNA]</scope>
    <source>
        <strain evidence="2 3">DSM 2131</strain>
    </source>
</reference>